<evidence type="ECO:0000313" key="1">
    <source>
        <dbReference type="EMBL" id="MUG43704.1"/>
    </source>
</evidence>
<sequence>MNNSPNNIVAKLNLNKYESKLILNQPEDIAYFNELQFDTEMTKEKYDLIFVFIFNMDQFKEYLDLIIRKQAIQENGYLFFAYPKKSNRKYKEYIDRDSFFEQNVVNEEGYVSGSTLKFSRMVSMDDVFTVIGLKSQAQRKSKRTNTKSSQRVDDYVDYISSIREYLSSDKELLEQYDHLAAGYQKDWARYVYSAKRSETQEKRLLQMKDILAQGYKSLDLYRRREQ</sequence>
<dbReference type="EMBL" id="WNZW01000001">
    <property type="protein sequence ID" value="MUG43704.1"/>
    <property type="molecule type" value="Genomic_DNA"/>
</dbReference>
<dbReference type="AlphaFoldDB" id="A0A7X2YXI1"/>
<dbReference type="Proteomes" id="UP000447876">
    <property type="component" value="Unassembled WGS sequence"/>
</dbReference>
<gene>
    <name evidence="1" type="ORF">GNP95_01590</name>
</gene>
<protein>
    <recommendedName>
        <fullName evidence="3">LAAC</fullName>
    </recommendedName>
</protein>
<dbReference type="Pfam" id="PF13376">
    <property type="entry name" value="OmdA"/>
    <property type="match status" value="1"/>
</dbReference>
<evidence type="ECO:0000313" key="2">
    <source>
        <dbReference type="Proteomes" id="UP000447876"/>
    </source>
</evidence>
<evidence type="ECO:0008006" key="3">
    <source>
        <dbReference type="Google" id="ProtNLM"/>
    </source>
</evidence>
<comment type="caution">
    <text evidence="1">The sequence shown here is derived from an EMBL/GenBank/DDBJ whole genome shotgun (WGS) entry which is preliminary data.</text>
</comment>
<name>A0A7X2YXI1_9BACL</name>
<accession>A0A7X2YXI1</accession>
<proteinExistence type="predicted"/>
<reference evidence="1 2" key="1">
    <citation type="submission" date="2019-11" db="EMBL/GenBank/DDBJ databases">
        <title>Draft genome sequences of five Paenibacillus species of dairy origin.</title>
        <authorList>
            <person name="Olajide A.M."/>
            <person name="Chen S."/>
            <person name="Lapointe G."/>
        </authorList>
    </citation>
    <scope>NUCLEOTIDE SEQUENCE [LARGE SCALE GENOMIC DNA]</scope>
    <source>
        <strain evidence="1 2">12CR55</strain>
    </source>
</reference>
<dbReference type="OrthoDB" id="2452521at2"/>
<organism evidence="1 2">
    <name type="scientific">Paenibacillus woosongensis</name>
    <dbReference type="NCBI Taxonomy" id="307580"/>
    <lineage>
        <taxon>Bacteria</taxon>
        <taxon>Bacillati</taxon>
        <taxon>Bacillota</taxon>
        <taxon>Bacilli</taxon>
        <taxon>Bacillales</taxon>
        <taxon>Paenibacillaceae</taxon>
        <taxon>Paenibacillus</taxon>
    </lineage>
</organism>